<evidence type="ECO:0000313" key="3">
    <source>
        <dbReference type="EMBL" id="KUF78920.1"/>
    </source>
</evidence>
<feature type="transmembrane region" description="Helical" evidence="1">
    <location>
        <begin position="305"/>
        <end position="328"/>
    </location>
</feature>
<protein>
    <submittedName>
        <fullName evidence="4">Drug/Metabolite Transporter (DMT) Superfamily</fullName>
    </submittedName>
</protein>
<dbReference type="InterPro" id="IPR037185">
    <property type="entry name" value="EmrE-like"/>
</dbReference>
<feature type="transmembrane region" description="Helical" evidence="1">
    <location>
        <begin position="139"/>
        <end position="158"/>
    </location>
</feature>
<dbReference type="Pfam" id="PF00892">
    <property type="entry name" value="EamA"/>
    <property type="match status" value="1"/>
</dbReference>
<name>A0A0W8CBI1_PHYNI</name>
<dbReference type="SUPFAM" id="SSF103481">
    <property type="entry name" value="Multidrug resistance efflux transporter EmrE"/>
    <property type="match status" value="1"/>
</dbReference>
<gene>
    <name evidence="4" type="ORF">AM587_10002329</name>
    <name evidence="3" type="ORF">AM587_10003409</name>
</gene>
<dbReference type="PANTHER" id="PTHR19346:SF4">
    <property type="entry name" value="SUGAR PHOSPHATE TRANSPORTER DOMAIN-CONTAINING PROTEIN"/>
    <property type="match status" value="1"/>
</dbReference>
<accession>A0A0W8CBI1</accession>
<dbReference type="PANTHER" id="PTHR19346">
    <property type="entry name" value="SUGAR PHOSPHATE TRANSPORTER DOMAIN-CONTAINING PROTEIN"/>
    <property type="match status" value="1"/>
</dbReference>
<feature type="transmembrane region" description="Helical" evidence="1">
    <location>
        <begin position="68"/>
        <end position="88"/>
    </location>
</feature>
<feature type="transmembrane region" description="Helical" evidence="1">
    <location>
        <begin position="164"/>
        <end position="188"/>
    </location>
</feature>
<evidence type="ECO:0000313" key="4">
    <source>
        <dbReference type="EMBL" id="KUF81442.1"/>
    </source>
</evidence>
<keyword evidence="1" id="KW-1133">Transmembrane helix</keyword>
<comment type="caution">
    <text evidence="4">The sequence shown here is derived from an EMBL/GenBank/DDBJ whole genome shotgun (WGS) entry which is preliminary data.</text>
</comment>
<evidence type="ECO:0000256" key="1">
    <source>
        <dbReference type="SAM" id="Phobius"/>
    </source>
</evidence>
<dbReference type="EMBL" id="LNFO01004166">
    <property type="protein sequence ID" value="KUF81442.1"/>
    <property type="molecule type" value="Genomic_DNA"/>
</dbReference>
<feature type="transmembrane region" description="Helical" evidence="1">
    <location>
        <begin position="40"/>
        <end position="56"/>
    </location>
</feature>
<dbReference type="Gene3D" id="1.10.3730.20">
    <property type="match status" value="1"/>
</dbReference>
<feature type="domain" description="EamA" evidence="2">
    <location>
        <begin position="142"/>
        <end position="211"/>
    </location>
</feature>
<dbReference type="Proteomes" id="UP000052943">
    <property type="component" value="Unassembled WGS sequence"/>
</dbReference>
<dbReference type="AlphaFoldDB" id="A0A0W8CBI1"/>
<dbReference type="EMBL" id="LNFO01005087">
    <property type="protein sequence ID" value="KUF78920.1"/>
    <property type="molecule type" value="Genomic_DNA"/>
</dbReference>
<keyword evidence="1" id="KW-0472">Membrane</keyword>
<feature type="transmembrane region" description="Helical" evidence="1">
    <location>
        <begin position="197"/>
        <end position="216"/>
    </location>
</feature>
<sequence length="387" mass="42724">MCNNGNVPVYTKPHPNDRTKLLEDIEVGSEMKVDLDKRRLGFIALFGVICTNILQAESVQWLQGPINFQKPFFIMCFSHAAPILLYLAKTNWSCDCVKVVMLPLMLVYYRIYGSPEDKQSGFDFRRVFERHSVIPFSRLVRLSVFFGVFYLVSDYFWFSSFKNLTVATGAAIFNSQPLFVYCFSICLLSEKASIKRLCGVVTAFVGVVMVVMNQGGGDSDREAGGSSIVAAMMMLTAAAMSAMFSVSLSKFVGNDMNDIPTLFTFSGFCGLFAFPPWIIGTIFFANSPIPSLYEEVGFPTTEEGILALTAAIVFFVINFVCLSPAICWTSPLETSVGFMLTIPLSGVMDTLIHHASFSWEFIVGSGLVMAGFAILELKSTKLLAQCS</sequence>
<evidence type="ECO:0000313" key="5">
    <source>
        <dbReference type="Proteomes" id="UP000052943"/>
    </source>
</evidence>
<proteinExistence type="predicted"/>
<evidence type="ECO:0000259" key="2">
    <source>
        <dbReference type="Pfam" id="PF00892"/>
    </source>
</evidence>
<keyword evidence="1" id="KW-0812">Transmembrane</keyword>
<reference evidence="4 5" key="1">
    <citation type="submission" date="2015-11" db="EMBL/GenBank/DDBJ databases">
        <title>Genomes and virulence difference between two physiological races of Phytophthora nicotianae.</title>
        <authorList>
            <person name="Liu H."/>
            <person name="Ma X."/>
            <person name="Yu H."/>
            <person name="Fang D."/>
            <person name="Li Y."/>
            <person name="Wang X."/>
            <person name="Wang W."/>
            <person name="Dong Y."/>
            <person name="Xiao B."/>
        </authorList>
    </citation>
    <scope>NUCLEOTIDE SEQUENCE [LARGE SCALE GENOMIC DNA]</scope>
    <source>
        <strain evidence="5">race 0</strain>
        <strain evidence="4">Race 0</strain>
    </source>
</reference>
<dbReference type="InterPro" id="IPR026505">
    <property type="entry name" value="Solute_c_fam_35_mem_F3/F4"/>
</dbReference>
<dbReference type="InterPro" id="IPR000620">
    <property type="entry name" value="EamA_dom"/>
</dbReference>
<feature type="transmembrane region" description="Helical" evidence="1">
    <location>
        <begin position="261"/>
        <end position="285"/>
    </location>
</feature>
<dbReference type="GO" id="GO:0016020">
    <property type="term" value="C:membrane"/>
    <property type="evidence" value="ECO:0007669"/>
    <property type="project" value="InterPro"/>
</dbReference>
<feature type="transmembrane region" description="Helical" evidence="1">
    <location>
        <begin position="228"/>
        <end position="249"/>
    </location>
</feature>
<organism evidence="4 5">
    <name type="scientific">Phytophthora nicotianae</name>
    <name type="common">Potato buckeye rot agent</name>
    <name type="synonym">Phytophthora parasitica</name>
    <dbReference type="NCBI Taxonomy" id="4792"/>
    <lineage>
        <taxon>Eukaryota</taxon>
        <taxon>Sar</taxon>
        <taxon>Stramenopiles</taxon>
        <taxon>Oomycota</taxon>
        <taxon>Peronosporomycetes</taxon>
        <taxon>Peronosporales</taxon>
        <taxon>Peronosporaceae</taxon>
        <taxon>Phytophthora</taxon>
    </lineage>
</organism>